<accession>A0A846TJB2</accession>
<feature type="transmembrane region" description="Helical" evidence="1">
    <location>
        <begin position="198"/>
        <end position="218"/>
    </location>
</feature>
<evidence type="ECO:0008006" key="4">
    <source>
        <dbReference type="Google" id="ProtNLM"/>
    </source>
</evidence>
<feature type="transmembrane region" description="Helical" evidence="1">
    <location>
        <begin position="35"/>
        <end position="54"/>
    </location>
</feature>
<protein>
    <recommendedName>
        <fullName evidence="4">DUF4129 domain-containing protein</fullName>
    </recommendedName>
</protein>
<feature type="transmembrane region" description="Helical" evidence="1">
    <location>
        <begin position="171"/>
        <end position="191"/>
    </location>
</feature>
<feature type="transmembrane region" description="Helical" evidence="1">
    <location>
        <begin position="7"/>
        <end position="29"/>
    </location>
</feature>
<dbReference type="EMBL" id="JAAVUM010000004">
    <property type="protein sequence ID" value="NKE05477.1"/>
    <property type="molecule type" value="Genomic_DNA"/>
</dbReference>
<feature type="transmembrane region" description="Helical" evidence="1">
    <location>
        <begin position="66"/>
        <end position="99"/>
    </location>
</feature>
<keyword evidence="1" id="KW-0472">Membrane</keyword>
<gene>
    <name evidence="2" type="ORF">GWK17_08295</name>
</gene>
<dbReference type="RefSeq" id="WP_167831920.1">
    <property type="nucleotide sequence ID" value="NZ_JAAVUM010000004.1"/>
</dbReference>
<evidence type="ECO:0000256" key="1">
    <source>
        <dbReference type="SAM" id="Phobius"/>
    </source>
</evidence>
<sequence>MKSRILNVLFCFYIEWTFASLILVVFHLLSSQQMPLLSTMIMAAAASILFKLLLELKPQIAKPLYLLAVMPLLFVAGNLSNLENFYTGIMAIFIFWRVLKFHQDSTSHSESVWLVLTFLIGLFVSPLAYFYGGSYLIQIAFLLIFQLLFILSGQFFLKWMDVEVHSKKRFFVSYSKLIGVILLLVSVITFGRKLIKEIFFFVLQLIGWTLSFLLYPLFSWIGSPEMQARANKAFSGQLPNMENESPIEQSKQVFDPNFLGPILFVLLIIIGFYFIYKRTNLFSRSQEEEAAEPGYVTTTFVDGATNGSDFTRRKKTIPDNHVRKEIFQLEQYAHKKELGRFSHEDIKEWFDRLSIQYDPRTIQTYEKVRYGEQLDIQSEVWFKGEIKKVRKQINTIEKLKKEESKTGLKENFRHFFRR</sequence>
<organism evidence="2 3">
    <name type="scientific">Mesobacillus selenatarsenatis</name>
    <dbReference type="NCBI Taxonomy" id="388741"/>
    <lineage>
        <taxon>Bacteria</taxon>
        <taxon>Bacillati</taxon>
        <taxon>Bacillota</taxon>
        <taxon>Bacilli</taxon>
        <taxon>Bacillales</taxon>
        <taxon>Bacillaceae</taxon>
        <taxon>Mesobacillus</taxon>
    </lineage>
</organism>
<evidence type="ECO:0000313" key="3">
    <source>
        <dbReference type="Proteomes" id="UP000587942"/>
    </source>
</evidence>
<dbReference type="AlphaFoldDB" id="A0A846TJB2"/>
<proteinExistence type="predicted"/>
<feature type="transmembrane region" description="Helical" evidence="1">
    <location>
        <begin position="111"/>
        <end position="132"/>
    </location>
</feature>
<name>A0A846TJB2_9BACI</name>
<evidence type="ECO:0000313" key="2">
    <source>
        <dbReference type="EMBL" id="NKE05477.1"/>
    </source>
</evidence>
<reference evidence="2 3" key="1">
    <citation type="submission" date="2020-03" db="EMBL/GenBank/DDBJ databases">
        <authorList>
            <person name="Sun Q."/>
        </authorList>
    </citation>
    <scope>NUCLEOTIDE SEQUENCE [LARGE SCALE GENOMIC DNA]</scope>
    <source>
        <strain evidence="2 3">KACC 21451</strain>
    </source>
</reference>
<keyword evidence="1" id="KW-1133">Transmembrane helix</keyword>
<feature type="transmembrane region" description="Helical" evidence="1">
    <location>
        <begin position="258"/>
        <end position="276"/>
    </location>
</feature>
<comment type="caution">
    <text evidence="2">The sequence shown here is derived from an EMBL/GenBank/DDBJ whole genome shotgun (WGS) entry which is preliminary data.</text>
</comment>
<feature type="transmembrane region" description="Helical" evidence="1">
    <location>
        <begin position="139"/>
        <end position="159"/>
    </location>
</feature>
<dbReference type="Proteomes" id="UP000587942">
    <property type="component" value="Unassembled WGS sequence"/>
</dbReference>
<keyword evidence="1" id="KW-0812">Transmembrane</keyword>